<evidence type="ECO:0008006" key="4">
    <source>
        <dbReference type="Google" id="ProtNLM"/>
    </source>
</evidence>
<reference evidence="3" key="1">
    <citation type="journal article" date="2019" name="Int. J. Syst. Evol. Microbiol.">
        <title>The Global Catalogue of Microorganisms (GCM) 10K type strain sequencing project: providing services to taxonomists for standard genome sequencing and annotation.</title>
        <authorList>
            <consortium name="The Broad Institute Genomics Platform"/>
            <consortium name="The Broad Institute Genome Sequencing Center for Infectious Disease"/>
            <person name="Wu L."/>
            <person name="Ma J."/>
        </authorList>
    </citation>
    <scope>NUCLEOTIDE SEQUENCE [LARGE SCALE GENOMIC DNA]</scope>
    <source>
        <strain evidence="3">KCTC 42644</strain>
    </source>
</reference>
<dbReference type="Proteomes" id="UP001595615">
    <property type="component" value="Unassembled WGS sequence"/>
</dbReference>
<name>A0ABV7XA93_9SPHN</name>
<comment type="caution">
    <text evidence="2">The sequence shown here is derived from an EMBL/GenBank/DDBJ whole genome shotgun (WGS) entry which is preliminary data.</text>
</comment>
<organism evidence="2 3">
    <name type="scientific">Sphingoaurantiacus capsulatus</name>
    <dbReference type="NCBI Taxonomy" id="1771310"/>
    <lineage>
        <taxon>Bacteria</taxon>
        <taxon>Pseudomonadati</taxon>
        <taxon>Pseudomonadota</taxon>
        <taxon>Alphaproteobacteria</taxon>
        <taxon>Sphingomonadales</taxon>
        <taxon>Sphingosinicellaceae</taxon>
        <taxon>Sphingoaurantiacus</taxon>
    </lineage>
</organism>
<keyword evidence="3" id="KW-1185">Reference proteome</keyword>
<sequence>MTRIALLATAALLAACNGDPAPSEPKAEPKVATKPGPPSAAVIASQEPGLPARIRVSTNEPFWQAVIDGEVVSLTGVDSQPRRLSIIADAVIPDGRRVTASDAKGTVTVEVYGRECINDMSGAPFPYSGSIGIDGTGPFKGCAAPADAPMPPEPTAIPAVFIGLWAKDEEGCRVPASSIEWVRVTSQALRFHESLGTLRGVRASNADSVELDLAFEGEGETWQAIRTLRRSGDVLTISGKGVAPLRRIRCATGDEAAVVSDGETSPTAAREVVLRYYAAIDRRDYGSAYALWGDGGRASGKSAADFARGFAETEKSRVTAGLPSAPQGAAGSLYVEVPVQVAATLRSGAEQRFAGSYTLRRVNGLPGATPAQLRWHIHRATLRPVR</sequence>
<evidence type="ECO:0000313" key="2">
    <source>
        <dbReference type="EMBL" id="MFC3712751.1"/>
    </source>
</evidence>
<evidence type="ECO:0000256" key="1">
    <source>
        <dbReference type="SAM" id="MobiDB-lite"/>
    </source>
</evidence>
<dbReference type="PROSITE" id="PS51257">
    <property type="entry name" value="PROKAR_LIPOPROTEIN"/>
    <property type="match status" value="1"/>
</dbReference>
<protein>
    <recommendedName>
        <fullName evidence="4">Lipoprotein</fullName>
    </recommendedName>
</protein>
<evidence type="ECO:0000313" key="3">
    <source>
        <dbReference type="Proteomes" id="UP001595615"/>
    </source>
</evidence>
<accession>A0ABV7XA93</accession>
<gene>
    <name evidence="2" type="ORF">ACFOMD_09230</name>
</gene>
<dbReference type="EMBL" id="JBHRXV010000007">
    <property type="protein sequence ID" value="MFC3712751.1"/>
    <property type="molecule type" value="Genomic_DNA"/>
</dbReference>
<feature type="region of interest" description="Disordered" evidence="1">
    <location>
        <begin position="19"/>
        <end position="42"/>
    </location>
</feature>
<dbReference type="RefSeq" id="WP_380860250.1">
    <property type="nucleotide sequence ID" value="NZ_JBHRXV010000007.1"/>
</dbReference>
<proteinExistence type="predicted"/>